<dbReference type="PANTHER" id="PTHR11461">
    <property type="entry name" value="SERINE PROTEASE INHIBITOR, SERPIN"/>
    <property type="match status" value="1"/>
</dbReference>
<evidence type="ECO:0000259" key="1">
    <source>
        <dbReference type="Pfam" id="PF00079"/>
    </source>
</evidence>
<dbReference type="PROSITE" id="PS00284">
    <property type="entry name" value="SERPIN"/>
    <property type="match status" value="1"/>
</dbReference>
<evidence type="ECO:0000313" key="3">
    <source>
        <dbReference type="Proteomes" id="UP000516380"/>
    </source>
</evidence>
<reference evidence="2 3" key="1">
    <citation type="submission" date="2020-07" db="EMBL/GenBank/DDBJ databases">
        <title>Mycobacterium kansasii (former subtype) with zoonotic potential isolated from diseased indoor pet cat, Japan.</title>
        <authorList>
            <person name="Fukano H."/>
            <person name="Terazono T."/>
            <person name="Hoshino Y."/>
        </authorList>
    </citation>
    <scope>NUCLEOTIDE SEQUENCE [LARGE SCALE GENOMIC DNA]</scope>
    <source>
        <strain evidence="2 3">Kuro-I</strain>
    </source>
</reference>
<keyword evidence="3" id="KW-1185">Reference proteome</keyword>
<dbReference type="GO" id="GO:0005615">
    <property type="term" value="C:extracellular space"/>
    <property type="evidence" value="ECO:0007669"/>
    <property type="project" value="InterPro"/>
</dbReference>
<dbReference type="InterPro" id="IPR000215">
    <property type="entry name" value="Serpin_fam"/>
</dbReference>
<gene>
    <name evidence="2" type="ORF">NIIDMKKI_26890</name>
</gene>
<dbReference type="Pfam" id="PF00079">
    <property type="entry name" value="Serpin"/>
    <property type="match status" value="1"/>
</dbReference>
<dbReference type="Gene3D" id="3.30.497.10">
    <property type="entry name" value="Antithrombin, subunit I, domain 2"/>
    <property type="match status" value="1"/>
</dbReference>
<dbReference type="AlphaFoldDB" id="A0A7G1IAZ7"/>
<accession>A0A7G1IAZ7</accession>
<feature type="domain" description="Serpin" evidence="1">
    <location>
        <begin position="1"/>
        <end position="105"/>
    </location>
</feature>
<sequence>MPKFRISWGPEEFKETLAAMGMPRAFDENRADFSNVTTDEKLHIPHLLQKAFVGIDESGTEAAAVTPGLGGGLGSPERVAVDHPFLFAIVDKTGAVVFAGQVMDPR</sequence>
<dbReference type="Proteomes" id="UP000516380">
    <property type="component" value="Chromosome"/>
</dbReference>
<protein>
    <recommendedName>
        <fullName evidence="1">Serpin domain-containing protein</fullName>
    </recommendedName>
</protein>
<proteinExistence type="predicted"/>
<dbReference type="InterPro" id="IPR023796">
    <property type="entry name" value="Serpin_dom"/>
</dbReference>
<organism evidence="2 3">
    <name type="scientific">Mycobacterium kansasii</name>
    <dbReference type="NCBI Taxonomy" id="1768"/>
    <lineage>
        <taxon>Bacteria</taxon>
        <taxon>Bacillati</taxon>
        <taxon>Actinomycetota</taxon>
        <taxon>Actinomycetes</taxon>
        <taxon>Mycobacteriales</taxon>
        <taxon>Mycobacteriaceae</taxon>
        <taxon>Mycobacterium</taxon>
    </lineage>
</organism>
<name>A0A7G1IAZ7_MYCKA</name>
<evidence type="ECO:0000313" key="2">
    <source>
        <dbReference type="EMBL" id="BCI87483.1"/>
    </source>
</evidence>
<dbReference type="GO" id="GO:0004867">
    <property type="term" value="F:serine-type endopeptidase inhibitor activity"/>
    <property type="evidence" value="ECO:0007669"/>
    <property type="project" value="InterPro"/>
</dbReference>
<dbReference type="InterPro" id="IPR023795">
    <property type="entry name" value="Serpin_CS"/>
</dbReference>
<dbReference type="InterPro" id="IPR042178">
    <property type="entry name" value="Serpin_sf_1"/>
</dbReference>
<dbReference type="InterPro" id="IPR036186">
    <property type="entry name" value="Serpin_sf"/>
</dbReference>
<dbReference type="EMBL" id="AP023343">
    <property type="protein sequence ID" value="BCI87483.1"/>
    <property type="molecule type" value="Genomic_DNA"/>
</dbReference>
<dbReference type="SUPFAM" id="SSF56574">
    <property type="entry name" value="Serpins"/>
    <property type="match status" value="1"/>
</dbReference>
<dbReference type="PANTHER" id="PTHR11461:SF211">
    <property type="entry name" value="GH10112P-RELATED"/>
    <property type="match status" value="1"/>
</dbReference>